<proteinExistence type="predicted"/>
<comment type="catalytic activity">
    <reaction evidence="1">
        <text>ATP + protein L-histidine = ADP + protein N-phospho-L-histidine.</text>
        <dbReference type="EC" id="2.7.13.3"/>
    </reaction>
</comment>
<feature type="domain" description="Signal transduction histidine kinase dimerisation/phosphoacceptor" evidence="4">
    <location>
        <begin position="331"/>
        <end position="399"/>
    </location>
</feature>
<dbReference type="EC" id="2.7.13.3" evidence="2"/>
<dbReference type="InterPro" id="IPR036097">
    <property type="entry name" value="HisK_dim/P_sf"/>
</dbReference>
<evidence type="ECO:0000313" key="6">
    <source>
        <dbReference type="Proteomes" id="UP001500738"/>
    </source>
</evidence>
<keyword evidence="6" id="KW-1185">Reference proteome</keyword>
<name>A0ABP3XG34_9SPHN</name>
<evidence type="ECO:0000313" key="5">
    <source>
        <dbReference type="EMBL" id="GAA0862555.1"/>
    </source>
</evidence>
<reference evidence="6" key="1">
    <citation type="journal article" date="2019" name="Int. J. Syst. Evol. Microbiol.">
        <title>The Global Catalogue of Microorganisms (GCM) 10K type strain sequencing project: providing services to taxonomists for standard genome sequencing and annotation.</title>
        <authorList>
            <consortium name="The Broad Institute Genomics Platform"/>
            <consortium name="The Broad Institute Genome Sequencing Center for Infectious Disease"/>
            <person name="Wu L."/>
            <person name="Ma J."/>
        </authorList>
    </citation>
    <scope>NUCLEOTIDE SEQUENCE [LARGE SCALE GENOMIC DNA]</scope>
    <source>
        <strain evidence="6">JCM 15910</strain>
    </source>
</reference>
<dbReference type="EMBL" id="BAAAFE010000003">
    <property type="protein sequence ID" value="GAA0862555.1"/>
    <property type="molecule type" value="Genomic_DNA"/>
</dbReference>
<organism evidence="5 6">
    <name type="scientific">Sphingopyxis soli</name>
    <dbReference type="NCBI Taxonomy" id="592051"/>
    <lineage>
        <taxon>Bacteria</taxon>
        <taxon>Pseudomonadati</taxon>
        <taxon>Pseudomonadota</taxon>
        <taxon>Alphaproteobacteria</taxon>
        <taxon>Sphingomonadales</taxon>
        <taxon>Sphingomonadaceae</taxon>
        <taxon>Sphingopyxis</taxon>
    </lineage>
</organism>
<dbReference type="SUPFAM" id="SSF47384">
    <property type="entry name" value="Homodimeric domain of signal transducing histidine kinase"/>
    <property type="match status" value="1"/>
</dbReference>
<accession>A0ABP3XG34</accession>
<evidence type="ECO:0000256" key="1">
    <source>
        <dbReference type="ARBA" id="ARBA00000085"/>
    </source>
</evidence>
<protein>
    <recommendedName>
        <fullName evidence="2">histidine kinase</fullName>
        <ecNumber evidence="2">2.7.13.3</ecNumber>
    </recommendedName>
</protein>
<evidence type="ECO:0000259" key="4">
    <source>
        <dbReference type="SMART" id="SM00388"/>
    </source>
</evidence>
<evidence type="ECO:0000256" key="2">
    <source>
        <dbReference type="ARBA" id="ARBA00012438"/>
    </source>
</evidence>
<dbReference type="CDD" id="cd00082">
    <property type="entry name" value="HisKA"/>
    <property type="match status" value="1"/>
</dbReference>
<gene>
    <name evidence="5" type="ORF">GCM10009115_09700</name>
</gene>
<comment type="caution">
    <text evidence="5">The sequence shown here is derived from an EMBL/GenBank/DDBJ whole genome shotgun (WGS) entry which is preliminary data.</text>
</comment>
<feature type="region of interest" description="Disordered" evidence="3">
    <location>
        <begin position="309"/>
        <end position="331"/>
    </location>
</feature>
<dbReference type="InterPro" id="IPR003661">
    <property type="entry name" value="HisK_dim/P_dom"/>
</dbReference>
<sequence>MTSGFTLAGKHTLTNKLGVGPARVTADSMIATILRQAPKDGRASIAAWRQLSDILAQRGNQLAGEDVRRAFHALALLRPQVPEKIRRDCAEAIARHGRFAPLVAFYANDVPAVSATMLSRARLSEGDWLAVLPATAATARSVLAGRKDLPQTVRRALESLGAGSVALPQPAAVAVAAPEPEAAAGPVPAVEGAPSQISELVRRIDKFQSTRTQPPPRPARTGFLFETGPDGLIRWVDGITRGAAIGLSIADAAFGGEPGADGAAAGAFRQRAEIVNARMILEGAASEAGEWRFSAMPWFDPATGQFRGYRGSARRPQRNEMPYGRPAASQNSGDSIRQLIHELRSPLNAISGFSQIISGQMFGPVSNSYRKMAEAIVTDAASIQSIIEDLDTAARAIDPKPAALAPEEVADLGMVMTRVEEDLAALLADQRVDLNISRVGGPFLAQGGDANSRRMIGRMLTALVDISEPGTILVGQLVTEPGADDMLQLRIVRPLAIRFATAAELLDPGFSPEGEAPGAAILSLGFSLRLVDSLARSVGGRLDIGHNALTLHLPSANPRVDTELGVQQGE</sequence>
<dbReference type="Pfam" id="PF00512">
    <property type="entry name" value="HisKA"/>
    <property type="match status" value="1"/>
</dbReference>
<evidence type="ECO:0000256" key="3">
    <source>
        <dbReference type="SAM" id="MobiDB-lite"/>
    </source>
</evidence>
<dbReference type="Gene3D" id="1.10.287.130">
    <property type="match status" value="1"/>
</dbReference>
<dbReference type="SMART" id="SM00388">
    <property type="entry name" value="HisKA"/>
    <property type="match status" value="1"/>
</dbReference>
<dbReference type="Proteomes" id="UP001500738">
    <property type="component" value="Unassembled WGS sequence"/>
</dbReference>